<reference evidence="2" key="2">
    <citation type="submission" date="2023-05" db="EMBL/GenBank/DDBJ databases">
        <authorList>
            <consortium name="Lawrence Berkeley National Laboratory"/>
            <person name="Steindorff A."/>
            <person name="Hensen N."/>
            <person name="Bonometti L."/>
            <person name="Westerberg I."/>
            <person name="Brannstrom I.O."/>
            <person name="Guillou S."/>
            <person name="Cros-Aarteil S."/>
            <person name="Calhoun S."/>
            <person name="Haridas S."/>
            <person name="Kuo A."/>
            <person name="Mondo S."/>
            <person name="Pangilinan J."/>
            <person name="Riley R."/>
            <person name="Labutti K."/>
            <person name="Andreopoulos B."/>
            <person name="Lipzen A."/>
            <person name="Chen C."/>
            <person name="Yanf M."/>
            <person name="Daum C."/>
            <person name="Ng V."/>
            <person name="Clum A."/>
            <person name="Ohm R."/>
            <person name="Martin F."/>
            <person name="Silar P."/>
            <person name="Natvig D."/>
            <person name="Lalanne C."/>
            <person name="Gautier V."/>
            <person name="Ament-Velasquez S.L."/>
            <person name="Kruys A."/>
            <person name="Hutchinson M.I."/>
            <person name="Powell A.J."/>
            <person name="Barry K."/>
            <person name="Miller A.N."/>
            <person name="Grigoriev I.V."/>
            <person name="Debuchy R."/>
            <person name="Gladieux P."/>
            <person name="Thoren M.H."/>
            <person name="Johannesson H."/>
        </authorList>
    </citation>
    <scope>NUCLEOTIDE SEQUENCE</scope>
    <source>
        <strain evidence="2">CBS 141.50</strain>
    </source>
</reference>
<organism evidence="2 3">
    <name type="scientific">Dichotomopilus funicola</name>
    <dbReference type="NCBI Taxonomy" id="1934379"/>
    <lineage>
        <taxon>Eukaryota</taxon>
        <taxon>Fungi</taxon>
        <taxon>Dikarya</taxon>
        <taxon>Ascomycota</taxon>
        <taxon>Pezizomycotina</taxon>
        <taxon>Sordariomycetes</taxon>
        <taxon>Sordariomycetidae</taxon>
        <taxon>Sordariales</taxon>
        <taxon>Chaetomiaceae</taxon>
        <taxon>Dichotomopilus</taxon>
    </lineage>
</organism>
<evidence type="ECO:0000313" key="2">
    <source>
        <dbReference type="EMBL" id="KAK4147373.1"/>
    </source>
</evidence>
<evidence type="ECO:0000313" key="3">
    <source>
        <dbReference type="Proteomes" id="UP001302676"/>
    </source>
</evidence>
<dbReference type="GeneID" id="87819325"/>
<dbReference type="PANTHER" id="PTHR33112">
    <property type="entry name" value="DOMAIN PROTEIN, PUTATIVE-RELATED"/>
    <property type="match status" value="1"/>
</dbReference>
<dbReference type="Proteomes" id="UP001302676">
    <property type="component" value="Unassembled WGS sequence"/>
</dbReference>
<reference evidence="2" key="1">
    <citation type="journal article" date="2023" name="Mol. Phylogenet. Evol.">
        <title>Genome-scale phylogeny and comparative genomics of the fungal order Sordariales.</title>
        <authorList>
            <person name="Hensen N."/>
            <person name="Bonometti L."/>
            <person name="Westerberg I."/>
            <person name="Brannstrom I.O."/>
            <person name="Guillou S."/>
            <person name="Cros-Aarteil S."/>
            <person name="Calhoun S."/>
            <person name="Haridas S."/>
            <person name="Kuo A."/>
            <person name="Mondo S."/>
            <person name="Pangilinan J."/>
            <person name="Riley R."/>
            <person name="LaButti K."/>
            <person name="Andreopoulos B."/>
            <person name="Lipzen A."/>
            <person name="Chen C."/>
            <person name="Yan M."/>
            <person name="Daum C."/>
            <person name="Ng V."/>
            <person name="Clum A."/>
            <person name="Steindorff A."/>
            <person name="Ohm R.A."/>
            <person name="Martin F."/>
            <person name="Silar P."/>
            <person name="Natvig D.O."/>
            <person name="Lalanne C."/>
            <person name="Gautier V."/>
            <person name="Ament-Velasquez S.L."/>
            <person name="Kruys A."/>
            <person name="Hutchinson M.I."/>
            <person name="Powell A.J."/>
            <person name="Barry K."/>
            <person name="Miller A.N."/>
            <person name="Grigoriev I.V."/>
            <person name="Debuchy R."/>
            <person name="Gladieux P."/>
            <person name="Hiltunen Thoren M."/>
            <person name="Johannesson H."/>
        </authorList>
    </citation>
    <scope>NUCLEOTIDE SEQUENCE</scope>
    <source>
        <strain evidence="2">CBS 141.50</strain>
    </source>
</reference>
<proteinExistence type="predicted"/>
<evidence type="ECO:0000259" key="1">
    <source>
        <dbReference type="Pfam" id="PF06985"/>
    </source>
</evidence>
<dbReference type="Pfam" id="PF06985">
    <property type="entry name" value="HET"/>
    <property type="match status" value="1"/>
</dbReference>
<keyword evidence="3" id="KW-1185">Reference proteome</keyword>
<accession>A0AAN6V9J0</accession>
<sequence length="682" mass="77146">MLHAESDVIRAVQQLMLTTDVAQGFCGNCRHLLEHWPDLSTKGWARTVGRALDTKEIEAATRNGCKFCEFMLCRLRETEHLDIFRKLESRLRTLGYSSTASLSIQSVWLNDSLTLWMNFPGKIASHCNDYGARIKIESRVISPIRKAKDVLITVFTANKSLEQLWRENLDYFDLAKTWIDQCSTSHKWCGSEKSYARPTRLISIEDKSIKLILTDREKWETTPRYATLSYCWGRGEFTKLTPENLHSFLANIPLEGLPKTFQDAVYITRKLGLKYLWIDALCIIQDLSDDADWLREAALMCSVYGGSHVNLAATHATSVHGGCFLKQEHHVGGFCAPVTLTTASTGDHSMVRNFYFQMVYEISVTETHLAGRAWALQERLLAPRTLSFGEEGMFWECRSNTASEFLPDGFRGKIGPKLVRPENSAWSWSEIVSHYSNAALTFGTDRLPALSGIATRQREITGDDYLAGMWRRDLVTQLLWVVRNPQKRKERPKQWRAPSWSWISVDGPTYSYPGSVDELKQKQKEYIYVLEAWTTPAGPDPCGQVDGGELSVGCSALVHARVQRLPEPPRKVSGPRVLLETGTLPVTISVDCLDDEASLPDDGIVYLLPRCGDRKGHFRRIGSVDLCYDPFPDERLEAEKNRYYHELMAVIDRVGAVTAEAEAAKVVSNPDFPEARYVITIE</sequence>
<feature type="domain" description="Heterokaryon incompatibility" evidence="1">
    <location>
        <begin position="225"/>
        <end position="378"/>
    </location>
</feature>
<dbReference type="InterPro" id="IPR010730">
    <property type="entry name" value="HET"/>
</dbReference>
<comment type="caution">
    <text evidence="2">The sequence shown here is derived from an EMBL/GenBank/DDBJ whole genome shotgun (WGS) entry which is preliminary data.</text>
</comment>
<gene>
    <name evidence="2" type="ORF">C8A04DRAFT_34092</name>
</gene>
<dbReference type="RefSeq" id="XP_062640744.1">
    <property type="nucleotide sequence ID" value="XM_062782712.1"/>
</dbReference>
<protein>
    <submittedName>
        <fullName evidence="2">Heterokaryon incompatibility protein-domain-containing protein</fullName>
    </submittedName>
</protein>
<dbReference type="AlphaFoldDB" id="A0AAN6V9J0"/>
<dbReference type="EMBL" id="MU853556">
    <property type="protein sequence ID" value="KAK4147373.1"/>
    <property type="molecule type" value="Genomic_DNA"/>
</dbReference>
<dbReference type="PANTHER" id="PTHR33112:SF8">
    <property type="entry name" value="HETEROKARYON INCOMPATIBILITY DOMAIN-CONTAINING PROTEIN"/>
    <property type="match status" value="1"/>
</dbReference>
<name>A0AAN6V9J0_9PEZI</name>